<evidence type="ECO:0000313" key="4">
    <source>
        <dbReference type="EMBL" id="EKF54565.1"/>
    </source>
</evidence>
<evidence type="ECO:0000256" key="2">
    <source>
        <dbReference type="ARBA" id="ARBA00023002"/>
    </source>
</evidence>
<dbReference type="GO" id="GO:0005737">
    <property type="term" value="C:cytoplasm"/>
    <property type="evidence" value="ECO:0007669"/>
    <property type="project" value="TreeGrafter"/>
</dbReference>
<dbReference type="PANTHER" id="PTHR43544:SF7">
    <property type="entry name" value="NADB-LER2"/>
    <property type="match status" value="1"/>
</dbReference>
<name>K2PPT2_9FLAO</name>
<dbReference type="SUPFAM" id="SSF51735">
    <property type="entry name" value="NAD(P)-binding Rossmann-fold domains"/>
    <property type="match status" value="1"/>
</dbReference>
<dbReference type="PANTHER" id="PTHR43544">
    <property type="entry name" value="SHORT-CHAIN DEHYDROGENASE/REDUCTASE"/>
    <property type="match status" value="1"/>
</dbReference>
<evidence type="ECO:0000313" key="5">
    <source>
        <dbReference type="Proteomes" id="UP000007364"/>
    </source>
</evidence>
<dbReference type="InterPro" id="IPR051468">
    <property type="entry name" value="Fungal_SecMetab_SDRs"/>
</dbReference>
<organism evidence="4 5">
    <name type="scientific">Galbibacter marinus</name>
    <dbReference type="NCBI Taxonomy" id="555500"/>
    <lineage>
        <taxon>Bacteria</taxon>
        <taxon>Pseudomonadati</taxon>
        <taxon>Bacteroidota</taxon>
        <taxon>Flavobacteriia</taxon>
        <taxon>Flavobacteriales</taxon>
        <taxon>Flavobacteriaceae</taxon>
        <taxon>Galbibacter</taxon>
    </lineage>
</organism>
<evidence type="ECO:0000256" key="3">
    <source>
        <dbReference type="RuleBase" id="RU000363"/>
    </source>
</evidence>
<protein>
    <submittedName>
        <fullName evidence="4">Short chain dehydrogenase</fullName>
    </submittedName>
</protein>
<keyword evidence="5" id="KW-1185">Reference proteome</keyword>
<gene>
    <name evidence="4" type="ORF">I215_11963</name>
</gene>
<comment type="caution">
    <text evidence="4">The sequence shown here is derived from an EMBL/GenBank/DDBJ whole genome shotgun (WGS) entry which is preliminary data.</text>
</comment>
<dbReference type="eggNOG" id="COG1028">
    <property type="taxonomic scope" value="Bacteria"/>
</dbReference>
<dbReference type="InterPro" id="IPR002347">
    <property type="entry name" value="SDR_fam"/>
</dbReference>
<accession>K2PPT2</accession>
<dbReference type="Proteomes" id="UP000007364">
    <property type="component" value="Unassembled WGS sequence"/>
</dbReference>
<dbReference type="InterPro" id="IPR020904">
    <property type="entry name" value="Sc_DH/Rdtase_CS"/>
</dbReference>
<dbReference type="AlphaFoldDB" id="K2PPT2"/>
<keyword evidence="2" id="KW-0560">Oxidoreductase</keyword>
<dbReference type="STRING" id="555500.I215_11963"/>
<reference evidence="4 5" key="1">
    <citation type="journal article" date="2012" name="J. Bacteriol.">
        <title>Genome Sequence of Galbibacter marinum Type Strain ck-I2-15.</title>
        <authorList>
            <person name="Lai Q."/>
            <person name="Li C."/>
            <person name="Shao Z."/>
        </authorList>
    </citation>
    <scope>NUCLEOTIDE SEQUENCE [LARGE SCALE GENOMIC DNA]</scope>
    <source>
        <strain evidence="5">ck-I2-15</strain>
    </source>
</reference>
<dbReference type="Gene3D" id="3.40.50.720">
    <property type="entry name" value="NAD(P)-binding Rossmann-like Domain"/>
    <property type="match status" value="1"/>
</dbReference>
<dbReference type="PROSITE" id="PS00061">
    <property type="entry name" value="ADH_SHORT"/>
    <property type="match status" value="1"/>
</dbReference>
<keyword evidence="1" id="KW-0521">NADP</keyword>
<evidence type="ECO:0000256" key="1">
    <source>
        <dbReference type="ARBA" id="ARBA00022857"/>
    </source>
</evidence>
<proteinExistence type="inferred from homology"/>
<dbReference type="GO" id="GO:0016491">
    <property type="term" value="F:oxidoreductase activity"/>
    <property type="evidence" value="ECO:0007669"/>
    <property type="project" value="UniProtKB-KW"/>
</dbReference>
<dbReference type="InterPro" id="IPR036291">
    <property type="entry name" value="NAD(P)-bd_dom_sf"/>
</dbReference>
<dbReference type="Pfam" id="PF00106">
    <property type="entry name" value="adh_short"/>
    <property type="match status" value="1"/>
</dbReference>
<dbReference type="EMBL" id="AMSG01000019">
    <property type="protein sequence ID" value="EKF54565.1"/>
    <property type="molecule type" value="Genomic_DNA"/>
</dbReference>
<sequence length="223" mass="25203">MVNVMEEKRIALVTEAGNGLGKIFADLLLEYNYKVILAAAGKSYELLTKTYVEAQDCRVIEVDFCSKDSLYELKQFLDSKFGKLDLLINNAETVNGFGQKISQIKMDEVKCLFDINFFAVLRLVKITKPLLEKGESPRIINVSSALGDINKMKDKTFCYSDYSLTAYATSKAALNMFTVLQAKEFKPSKIAIHSFDPVIREYCTYNSVTFGEDVRNEFVELIS</sequence>
<comment type="similarity">
    <text evidence="3">Belongs to the short-chain dehydrogenases/reductases (SDR) family.</text>
</comment>
<dbReference type="PRINTS" id="PR00081">
    <property type="entry name" value="GDHRDH"/>
</dbReference>
<dbReference type="PRINTS" id="PR00080">
    <property type="entry name" value="SDRFAMILY"/>
</dbReference>